<evidence type="ECO:0000313" key="1">
    <source>
        <dbReference type="EMBL" id="MFD2485394.1"/>
    </source>
</evidence>
<organism evidence="1 2">
    <name type="scientific">Amycolatopsis albidoflavus</name>
    <dbReference type="NCBI Taxonomy" id="102226"/>
    <lineage>
        <taxon>Bacteria</taxon>
        <taxon>Bacillati</taxon>
        <taxon>Actinomycetota</taxon>
        <taxon>Actinomycetes</taxon>
        <taxon>Pseudonocardiales</taxon>
        <taxon>Pseudonocardiaceae</taxon>
        <taxon>Amycolatopsis</taxon>
    </lineage>
</organism>
<name>A0ABW5I873_9PSEU</name>
<evidence type="ECO:0000313" key="2">
    <source>
        <dbReference type="Proteomes" id="UP001597542"/>
    </source>
</evidence>
<protein>
    <recommendedName>
        <fullName evidence="3">DUF222 domain-containing protein</fullName>
    </recommendedName>
</protein>
<dbReference type="EMBL" id="JBHUKQ010000016">
    <property type="protein sequence ID" value="MFD2485394.1"/>
    <property type="molecule type" value="Genomic_DNA"/>
</dbReference>
<dbReference type="Proteomes" id="UP001597542">
    <property type="component" value="Unassembled WGS sequence"/>
</dbReference>
<dbReference type="RefSeq" id="WP_344278690.1">
    <property type="nucleotide sequence ID" value="NZ_BAAAHV010000015.1"/>
</dbReference>
<evidence type="ECO:0008006" key="3">
    <source>
        <dbReference type="Google" id="ProtNLM"/>
    </source>
</evidence>
<proteinExistence type="predicted"/>
<keyword evidence="2" id="KW-1185">Reference proteome</keyword>
<reference evidence="2" key="1">
    <citation type="journal article" date="2019" name="Int. J. Syst. Evol. Microbiol.">
        <title>The Global Catalogue of Microorganisms (GCM) 10K type strain sequencing project: providing services to taxonomists for standard genome sequencing and annotation.</title>
        <authorList>
            <consortium name="The Broad Institute Genomics Platform"/>
            <consortium name="The Broad Institute Genome Sequencing Center for Infectious Disease"/>
            <person name="Wu L."/>
            <person name="Ma J."/>
        </authorList>
    </citation>
    <scope>NUCLEOTIDE SEQUENCE [LARGE SCALE GENOMIC DNA]</scope>
    <source>
        <strain evidence="2">CGMCC 4.7638</strain>
    </source>
</reference>
<accession>A0ABW5I873</accession>
<gene>
    <name evidence="1" type="ORF">ACFSUT_34340</name>
</gene>
<comment type="caution">
    <text evidence="1">The sequence shown here is derived from an EMBL/GenBank/DDBJ whole genome shotgun (WGS) entry which is preliminary data.</text>
</comment>
<sequence length="137" mass="15114">MSDENTNRFLDAARRIRPELPGLLKSAAAAAAYDRDIEALLQRSVDDPEGARARLQVLLGSRPETARWMRRATASWGAGPLRPQGFEERGIDGLGPAMPVPRRKFVCPVDGKYSRFQRDASIDMGLCPDHQVALVAE</sequence>